<reference evidence="7" key="1">
    <citation type="submission" date="2014-11" db="EMBL/GenBank/DDBJ databases">
        <authorList>
            <person name="Amaro Gonzalez C."/>
        </authorList>
    </citation>
    <scope>NUCLEOTIDE SEQUENCE</scope>
</reference>
<accession>A0A0E9V1N3</accession>
<protein>
    <recommendedName>
        <fullName evidence="6">TLC domain-containing protein</fullName>
    </recommendedName>
</protein>
<evidence type="ECO:0000256" key="3">
    <source>
        <dbReference type="ARBA" id="ARBA00022989"/>
    </source>
</evidence>
<evidence type="ECO:0000256" key="4">
    <source>
        <dbReference type="ARBA" id="ARBA00023136"/>
    </source>
</evidence>
<comment type="subcellular location">
    <subcellularLocation>
        <location evidence="1">Membrane</location>
        <topology evidence="1">Multi-pass membrane protein</topology>
    </subcellularLocation>
</comment>
<evidence type="ECO:0000313" key="7">
    <source>
        <dbReference type="EMBL" id="JAH71168.1"/>
    </source>
</evidence>
<dbReference type="GO" id="GO:0016020">
    <property type="term" value="C:membrane"/>
    <property type="evidence" value="ECO:0007669"/>
    <property type="project" value="UniProtKB-SubCell"/>
</dbReference>
<organism evidence="7">
    <name type="scientific">Anguilla anguilla</name>
    <name type="common">European freshwater eel</name>
    <name type="synonym">Muraena anguilla</name>
    <dbReference type="NCBI Taxonomy" id="7936"/>
    <lineage>
        <taxon>Eukaryota</taxon>
        <taxon>Metazoa</taxon>
        <taxon>Chordata</taxon>
        <taxon>Craniata</taxon>
        <taxon>Vertebrata</taxon>
        <taxon>Euteleostomi</taxon>
        <taxon>Actinopterygii</taxon>
        <taxon>Neopterygii</taxon>
        <taxon>Teleostei</taxon>
        <taxon>Anguilliformes</taxon>
        <taxon>Anguillidae</taxon>
        <taxon>Anguilla</taxon>
    </lineage>
</organism>
<evidence type="ECO:0000256" key="1">
    <source>
        <dbReference type="ARBA" id="ARBA00004141"/>
    </source>
</evidence>
<feature type="domain" description="TLC" evidence="6">
    <location>
        <begin position="1"/>
        <end position="65"/>
    </location>
</feature>
<sequence>MLPYFANFRLLAEFSTPCVNQRWFFEVLGYPKSSKPNIANGVMMAANFLSFLMLKSLFTFGTASL</sequence>
<evidence type="ECO:0000256" key="2">
    <source>
        <dbReference type="ARBA" id="ARBA00022692"/>
    </source>
</evidence>
<keyword evidence="3" id="KW-1133">Transmembrane helix</keyword>
<name>A0A0E9V1N3_ANGAN</name>
<dbReference type="Pfam" id="PF03798">
    <property type="entry name" value="TRAM_LAG1_CLN8"/>
    <property type="match status" value="1"/>
</dbReference>
<keyword evidence="4 5" id="KW-0472">Membrane</keyword>
<reference evidence="7" key="2">
    <citation type="journal article" date="2015" name="Fish Shellfish Immunol.">
        <title>Early steps in the European eel (Anguilla anguilla)-Vibrio vulnificus interaction in the gills: Role of the RtxA13 toxin.</title>
        <authorList>
            <person name="Callol A."/>
            <person name="Pajuelo D."/>
            <person name="Ebbesson L."/>
            <person name="Teles M."/>
            <person name="MacKenzie S."/>
            <person name="Amaro C."/>
        </authorList>
    </citation>
    <scope>NUCLEOTIDE SEQUENCE</scope>
</reference>
<dbReference type="InterPro" id="IPR006634">
    <property type="entry name" value="TLC-dom"/>
</dbReference>
<dbReference type="EMBL" id="GBXM01037409">
    <property type="protein sequence ID" value="JAH71168.1"/>
    <property type="molecule type" value="Transcribed_RNA"/>
</dbReference>
<evidence type="ECO:0000259" key="6">
    <source>
        <dbReference type="PROSITE" id="PS50922"/>
    </source>
</evidence>
<dbReference type="PROSITE" id="PS50922">
    <property type="entry name" value="TLC"/>
    <property type="match status" value="1"/>
</dbReference>
<evidence type="ECO:0000256" key="5">
    <source>
        <dbReference type="PROSITE-ProRule" id="PRU00205"/>
    </source>
</evidence>
<keyword evidence="2 5" id="KW-0812">Transmembrane</keyword>
<proteinExistence type="predicted"/>
<dbReference type="AlphaFoldDB" id="A0A0E9V1N3"/>